<reference evidence="1" key="1">
    <citation type="submission" date="2014-02" db="EMBL/GenBank/DDBJ databases">
        <title>Expanding our view of genomic diversity in Candidatus Accumulibacter clades.</title>
        <authorList>
            <person name="Skennerton C.T."/>
            <person name="Barr J.J."/>
            <person name="Slater F.R."/>
            <person name="Bond P.L."/>
            <person name="Tyson G.W."/>
        </authorList>
    </citation>
    <scope>NUCLEOTIDE SEQUENCE [LARGE SCALE GENOMIC DNA]</scope>
</reference>
<sequence length="200" mass="21525">MGFPAFFAQVPSIVLRDRLADFLGAAAGGLIEYGYADAVRLAGHSCPTVAGSYLLSHRALRALHGEETPLRGEIAVDFREAAEAGVSGVMAAVVGLLTGAAGAGGFKGLAGHFVRRDLLRFGQDLPGDIRFRRLDNGQSITATLQLAQVPADPRLPSLLRRQLAGDDDPDSRRLFASLWQDRVRRILLDHFDDPRLVVLA</sequence>
<dbReference type="Proteomes" id="UP000020218">
    <property type="component" value="Unassembled WGS sequence"/>
</dbReference>
<keyword evidence="2" id="KW-1185">Reference proteome</keyword>
<organism evidence="1 2">
    <name type="scientific">Candidatus Accumulibacter adjunctus</name>
    <dbReference type="NCBI Taxonomy" id="1454001"/>
    <lineage>
        <taxon>Bacteria</taxon>
        <taxon>Pseudomonadati</taxon>
        <taxon>Pseudomonadota</taxon>
        <taxon>Betaproteobacteria</taxon>
        <taxon>Candidatus Accumulibacter</taxon>
    </lineage>
</organism>
<dbReference type="AlphaFoldDB" id="A0A011NYU6"/>
<comment type="caution">
    <text evidence="1">The sequence shown here is derived from an EMBL/GenBank/DDBJ whole genome shotgun (WGS) entry which is preliminary data.</text>
</comment>
<name>A0A011NYU6_9PROT</name>
<accession>A0A011NYU6</accession>
<gene>
    <name evidence="1" type="ORF">AW08_00303</name>
</gene>
<dbReference type="STRING" id="1454001.AW08_00303"/>
<evidence type="ECO:0000313" key="2">
    <source>
        <dbReference type="Proteomes" id="UP000020218"/>
    </source>
</evidence>
<protein>
    <recommendedName>
        <fullName evidence="3">Formylmethanofuran dehydrogenase subunit E domain-containing protein</fullName>
    </recommendedName>
</protein>
<evidence type="ECO:0008006" key="3">
    <source>
        <dbReference type="Google" id="ProtNLM"/>
    </source>
</evidence>
<dbReference type="PATRIC" id="fig|1454001.3.peg.154"/>
<evidence type="ECO:0000313" key="1">
    <source>
        <dbReference type="EMBL" id="EXI69810.1"/>
    </source>
</evidence>
<proteinExistence type="predicted"/>
<dbReference type="EMBL" id="JFAX01000001">
    <property type="protein sequence ID" value="EXI69810.1"/>
    <property type="molecule type" value="Genomic_DNA"/>
</dbReference>